<dbReference type="PANTHER" id="PTHR39639:SF1">
    <property type="entry name" value="DUF262 DOMAIN-CONTAINING PROTEIN"/>
    <property type="match status" value="1"/>
</dbReference>
<comment type="caution">
    <text evidence="2">The sequence shown here is derived from an EMBL/GenBank/DDBJ whole genome shotgun (WGS) entry which is preliminary data.</text>
</comment>
<reference evidence="3" key="1">
    <citation type="submission" date="2023-07" db="EMBL/GenBank/DDBJ databases">
        <title>30 novel species of actinomycetes from the DSMZ collection.</title>
        <authorList>
            <person name="Nouioui I."/>
        </authorList>
    </citation>
    <scope>NUCLEOTIDE SEQUENCE [LARGE SCALE GENOMIC DNA]</scope>
    <source>
        <strain evidence="3">DSM 44915</strain>
    </source>
</reference>
<evidence type="ECO:0000313" key="3">
    <source>
        <dbReference type="Proteomes" id="UP001183410"/>
    </source>
</evidence>
<accession>A0ABU2JKR6</accession>
<proteinExistence type="predicted"/>
<gene>
    <name evidence="2" type="ORF">RM844_04645</name>
</gene>
<dbReference type="EMBL" id="JAVREO010000002">
    <property type="protein sequence ID" value="MDT0265577.1"/>
    <property type="molecule type" value="Genomic_DNA"/>
</dbReference>
<dbReference type="InterPro" id="IPR004919">
    <property type="entry name" value="GmrSD_N"/>
</dbReference>
<dbReference type="PANTHER" id="PTHR39639">
    <property type="entry name" value="CHROMOSOME 16, WHOLE GENOME SHOTGUN SEQUENCE"/>
    <property type="match status" value="1"/>
</dbReference>
<name>A0ABU2JKR6_9ACTN</name>
<evidence type="ECO:0000259" key="1">
    <source>
        <dbReference type="Pfam" id="PF03235"/>
    </source>
</evidence>
<evidence type="ECO:0000313" key="2">
    <source>
        <dbReference type="EMBL" id="MDT0265577.1"/>
    </source>
</evidence>
<protein>
    <submittedName>
        <fullName evidence="2">DUF262 domain-containing protein</fullName>
    </submittedName>
</protein>
<dbReference type="Proteomes" id="UP001183410">
    <property type="component" value="Unassembled WGS sequence"/>
</dbReference>
<dbReference type="Pfam" id="PF03235">
    <property type="entry name" value="GmrSD_N"/>
    <property type="match status" value="1"/>
</dbReference>
<sequence>MSTAATNFSRSTNVQSIGWFLDLHSSGRLDLDPPYQRRSVWNLQYKQFFIDSLIRNYPAPTIFLQVDVSVDRPMIYRVIDGKQRLSALFEFQRDEFTTPDGLNDLDLGDKYFSELPEEVKLELLEYVFTVENIKKASTAELNNAFDRLNRNVGRLNKQELRHAKFDGAFIRKVEELAEHPFWAEIGLVTPARVRRMQDVEYVSELYIVSLDGIQEGKDYLDDFYANYDKEIPGKVAADERFIAVQDYLKKVHQATPLKGSRFSNVADFYSLWAAVTSLHESGLLPEVEDSGERLNNFSAELADQETPRARRYRIAALQGSNKKSNRELRSALLRDVLLGS</sequence>
<feature type="domain" description="GmrSD restriction endonucleases N-terminal" evidence="1">
    <location>
        <begin position="26"/>
        <end position="165"/>
    </location>
</feature>
<organism evidence="2 3">
    <name type="scientific">Streptomyces chisholmiae</name>
    <dbReference type="NCBI Taxonomy" id="3075540"/>
    <lineage>
        <taxon>Bacteria</taxon>
        <taxon>Bacillati</taxon>
        <taxon>Actinomycetota</taxon>
        <taxon>Actinomycetes</taxon>
        <taxon>Kitasatosporales</taxon>
        <taxon>Streptomycetaceae</taxon>
        <taxon>Streptomyces</taxon>
    </lineage>
</organism>
<dbReference type="RefSeq" id="WP_311665015.1">
    <property type="nucleotide sequence ID" value="NZ_JAVREO010000002.1"/>
</dbReference>
<keyword evidence="3" id="KW-1185">Reference proteome</keyword>